<organism evidence="1 2">
    <name type="scientific">Trichinella britovi</name>
    <name type="common">Parasitic roundworm</name>
    <dbReference type="NCBI Taxonomy" id="45882"/>
    <lineage>
        <taxon>Eukaryota</taxon>
        <taxon>Metazoa</taxon>
        <taxon>Ecdysozoa</taxon>
        <taxon>Nematoda</taxon>
        <taxon>Enoplea</taxon>
        <taxon>Dorylaimia</taxon>
        <taxon>Trichinellida</taxon>
        <taxon>Trichinellidae</taxon>
        <taxon>Trichinella</taxon>
    </lineage>
</organism>
<dbReference type="OrthoDB" id="6501005at2759"/>
<dbReference type="AlphaFoldDB" id="A0A0V1C402"/>
<evidence type="ECO:0008006" key="3">
    <source>
        <dbReference type="Google" id="ProtNLM"/>
    </source>
</evidence>
<protein>
    <recommendedName>
        <fullName evidence="3">PiggyBac transposable element-derived protein domain-containing protein</fullName>
    </recommendedName>
</protein>
<evidence type="ECO:0000313" key="1">
    <source>
        <dbReference type="EMBL" id="KRY43774.1"/>
    </source>
</evidence>
<evidence type="ECO:0000313" key="2">
    <source>
        <dbReference type="Proteomes" id="UP000054653"/>
    </source>
</evidence>
<comment type="caution">
    <text evidence="1">The sequence shown here is derived from an EMBL/GenBank/DDBJ whole genome shotgun (WGS) entry which is preliminary data.</text>
</comment>
<reference evidence="1 2" key="1">
    <citation type="submission" date="2015-01" db="EMBL/GenBank/DDBJ databases">
        <title>Evolution of Trichinella species and genotypes.</title>
        <authorList>
            <person name="Korhonen P.K."/>
            <person name="Edoardo P."/>
            <person name="Giuseppe L.R."/>
            <person name="Gasser R.B."/>
        </authorList>
    </citation>
    <scope>NUCLEOTIDE SEQUENCE [LARGE SCALE GENOMIC DNA]</scope>
    <source>
        <strain evidence="1">ISS120</strain>
    </source>
</reference>
<keyword evidence="2" id="KW-1185">Reference proteome</keyword>
<sequence>MGPLTVQNISCKHFESDERTVTEIGSPLMYFKKYFTDEMFQYIADQSTSTYAVQNNNLRVHFSSHDIELFVGTLLKMGIIPMSTYRIGQVEEALLQSFQRERLPAPKILLLNVHSVAVRTNNHLEG</sequence>
<accession>A0A0V1C402</accession>
<gene>
    <name evidence="1" type="ORF">T03_4380</name>
</gene>
<dbReference type="Proteomes" id="UP000054653">
    <property type="component" value="Unassembled WGS sequence"/>
</dbReference>
<proteinExistence type="predicted"/>
<dbReference type="EMBL" id="JYDI01000907">
    <property type="protein sequence ID" value="KRY43774.1"/>
    <property type="molecule type" value="Genomic_DNA"/>
</dbReference>
<name>A0A0V1C402_TRIBR</name>